<feature type="compositionally biased region" description="Basic and acidic residues" evidence="1">
    <location>
        <begin position="15"/>
        <end position="33"/>
    </location>
</feature>
<evidence type="ECO:0000313" key="2">
    <source>
        <dbReference type="EMBL" id="MBM0279967.1"/>
    </source>
</evidence>
<gene>
    <name evidence="2" type="ORF">JM949_34775</name>
</gene>
<reference evidence="2 3" key="1">
    <citation type="submission" date="2021-01" db="EMBL/GenBank/DDBJ databases">
        <title>Draft genome sequence of Micromonospora sp. strain STR1s_6.</title>
        <authorList>
            <person name="Karlyshev A."/>
            <person name="Jawad R."/>
        </authorList>
    </citation>
    <scope>NUCLEOTIDE SEQUENCE [LARGE SCALE GENOMIC DNA]</scope>
    <source>
        <strain evidence="2 3">STR1S-6</strain>
    </source>
</reference>
<evidence type="ECO:0000313" key="3">
    <source>
        <dbReference type="Proteomes" id="UP000622245"/>
    </source>
</evidence>
<feature type="region of interest" description="Disordered" evidence="1">
    <location>
        <begin position="1"/>
        <end position="77"/>
    </location>
</feature>
<dbReference type="Proteomes" id="UP000622245">
    <property type="component" value="Unassembled WGS sequence"/>
</dbReference>
<sequence>MHGWTDPMDPNGAPRRAERPTDEPAWLHDRPEPRSAYLFGDDAYLFGDDTDQPGDEWHPRQPADGWQSGADRPPAGR</sequence>
<accession>A0ABS1YR96</accession>
<feature type="non-terminal residue" evidence="2">
    <location>
        <position position="77"/>
    </location>
</feature>
<organism evidence="2 3">
    <name type="scientific">Micromonospora tarensis</name>
    <dbReference type="NCBI Taxonomy" id="2806100"/>
    <lineage>
        <taxon>Bacteria</taxon>
        <taxon>Bacillati</taxon>
        <taxon>Actinomycetota</taxon>
        <taxon>Actinomycetes</taxon>
        <taxon>Micromonosporales</taxon>
        <taxon>Micromonosporaceae</taxon>
        <taxon>Micromonospora</taxon>
    </lineage>
</organism>
<proteinExistence type="predicted"/>
<keyword evidence="3" id="KW-1185">Reference proteome</keyword>
<comment type="caution">
    <text evidence="2">The sequence shown here is derived from an EMBL/GenBank/DDBJ whole genome shotgun (WGS) entry which is preliminary data.</text>
</comment>
<protein>
    <submittedName>
        <fullName evidence="2">Uncharacterized protein</fullName>
    </submittedName>
</protein>
<name>A0ABS1YR96_9ACTN</name>
<dbReference type="EMBL" id="JAEVHL010000410">
    <property type="protein sequence ID" value="MBM0279967.1"/>
    <property type="molecule type" value="Genomic_DNA"/>
</dbReference>
<evidence type="ECO:0000256" key="1">
    <source>
        <dbReference type="SAM" id="MobiDB-lite"/>
    </source>
</evidence>